<dbReference type="EMBL" id="JBHUIY010000010">
    <property type="protein sequence ID" value="MFD2233495.1"/>
    <property type="molecule type" value="Genomic_DNA"/>
</dbReference>
<accession>A0ABW5C851</accession>
<keyword evidence="2" id="KW-1185">Reference proteome</keyword>
<comment type="caution">
    <text evidence="1">The sequence shown here is derived from an EMBL/GenBank/DDBJ whole genome shotgun (WGS) entry which is preliminary data.</text>
</comment>
<protein>
    <submittedName>
        <fullName evidence="1">Uncharacterized protein</fullName>
    </submittedName>
</protein>
<gene>
    <name evidence="1" type="ORF">ACFSNB_06730</name>
</gene>
<evidence type="ECO:0000313" key="2">
    <source>
        <dbReference type="Proteomes" id="UP001597296"/>
    </source>
</evidence>
<evidence type="ECO:0000313" key="1">
    <source>
        <dbReference type="EMBL" id="MFD2233495.1"/>
    </source>
</evidence>
<organism evidence="1 2">
    <name type="scientific">Phaeospirillum tilakii</name>
    <dbReference type="NCBI Taxonomy" id="741673"/>
    <lineage>
        <taxon>Bacteria</taxon>
        <taxon>Pseudomonadati</taxon>
        <taxon>Pseudomonadota</taxon>
        <taxon>Alphaproteobacteria</taxon>
        <taxon>Rhodospirillales</taxon>
        <taxon>Rhodospirillaceae</taxon>
        <taxon>Phaeospirillum</taxon>
    </lineage>
</organism>
<name>A0ABW5C851_9PROT</name>
<proteinExistence type="predicted"/>
<reference evidence="2" key="1">
    <citation type="journal article" date="2019" name="Int. J. Syst. Evol. Microbiol.">
        <title>The Global Catalogue of Microorganisms (GCM) 10K type strain sequencing project: providing services to taxonomists for standard genome sequencing and annotation.</title>
        <authorList>
            <consortium name="The Broad Institute Genomics Platform"/>
            <consortium name="The Broad Institute Genome Sequencing Center for Infectious Disease"/>
            <person name="Wu L."/>
            <person name="Ma J."/>
        </authorList>
    </citation>
    <scope>NUCLEOTIDE SEQUENCE [LARGE SCALE GENOMIC DNA]</scope>
    <source>
        <strain evidence="2">KCTC 15012</strain>
    </source>
</reference>
<dbReference type="Proteomes" id="UP001597296">
    <property type="component" value="Unassembled WGS sequence"/>
</dbReference>
<dbReference type="RefSeq" id="WP_377315273.1">
    <property type="nucleotide sequence ID" value="NZ_JBHUIY010000010.1"/>
</dbReference>
<sequence>MDYDLKRCRYQPKANIDGRPIKHKWKKNEPGFSYEKDNHPEGNCPSTINTNIAEKILRDGIPYSPQGWLKSHPKWVFNIYQGAVYKAVETVPGESYHGFPCPGPRTHQRKPDMPKLIKEKLLERAQERGCLSEIEAWFKDHP</sequence>